<evidence type="ECO:0000259" key="3">
    <source>
        <dbReference type="PROSITE" id="PS50020"/>
    </source>
</evidence>
<dbReference type="PANTHER" id="PTHR15377:SF3">
    <property type="entry name" value="WW DOMAIN-CONTAINING PROTEIN"/>
    <property type="match status" value="1"/>
</dbReference>
<feature type="region of interest" description="Disordered" evidence="2">
    <location>
        <begin position="378"/>
        <end position="431"/>
    </location>
</feature>
<dbReference type="InterPro" id="IPR045148">
    <property type="entry name" value="TCRG1-like"/>
</dbReference>
<dbReference type="GeneID" id="54471319"/>
<dbReference type="Gene3D" id="2.20.70.10">
    <property type="match status" value="1"/>
</dbReference>
<feature type="compositionally biased region" description="Acidic residues" evidence="2">
    <location>
        <begin position="162"/>
        <end position="189"/>
    </location>
</feature>
<dbReference type="Gene3D" id="1.10.10.440">
    <property type="entry name" value="FF domain"/>
    <property type="match status" value="1"/>
</dbReference>
<dbReference type="GO" id="GO:0005634">
    <property type="term" value="C:nucleus"/>
    <property type="evidence" value="ECO:0007669"/>
    <property type="project" value="TreeGrafter"/>
</dbReference>
<dbReference type="InterPro" id="IPR036517">
    <property type="entry name" value="FF_domain_sf"/>
</dbReference>
<keyword evidence="5" id="KW-1185">Reference proteome</keyword>
<dbReference type="Proteomes" id="UP000799767">
    <property type="component" value="Unassembled WGS sequence"/>
</dbReference>
<dbReference type="RefSeq" id="XP_033592015.1">
    <property type="nucleotide sequence ID" value="XM_033730317.1"/>
</dbReference>
<dbReference type="InterPro" id="IPR036020">
    <property type="entry name" value="WW_dom_sf"/>
</dbReference>
<dbReference type="EMBL" id="MU001633">
    <property type="protein sequence ID" value="KAF2485446.1"/>
    <property type="molecule type" value="Genomic_DNA"/>
</dbReference>
<evidence type="ECO:0000313" key="5">
    <source>
        <dbReference type="Proteomes" id="UP000799767"/>
    </source>
</evidence>
<dbReference type="OrthoDB" id="410044at2759"/>
<feature type="non-terminal residue" evidence="4">
    <location>
        <position position="1"/>
    </location>
</feature>
<feature type="compositionally biased region" description="Basic and acidic residues" evidence="2">
    <location>
        <begin position="390"/>
        <end position="401"/>
    </location>
</feature>
<evidence type="ECO:0000256" key="2">
    <source>
        <dbReference type="SAM" id="MobiDB-lite"/>
    </source>
</evidence>
<proteinExistence type="predicted"/>
<dbReference type="GO" id="GO:0003712">
    <property type="term" value="F:transcription coregulator activity"/>
    <property type="evidence" value="ECO:0007669"/>
    <property type="project" value="TreeGrafter"/>
</dbReference>
<sequence>NDPRHAKDRPRSKHVLPGYEPWVLVKTKYGRRFVHNVETKESFWHIPRQVLPGVQEYELWEQQQKEKEANAKWAEEQLKEMRDTRSAGEPARAANAPSTNPTTGYNSDSSYEEVEVTDSEFEEEEGENNGNDQRGHADDAAPPDDGPLEFDEDDIAYQLAAMEEDFADEAEEGEDNEGAGESDDDQELTLEDAINLFRDMLDDHRISPFTPWDKLLADESDTGIILDDRYTALPNMRARKEAWEGWVRDTAAKVREERARMEKSDPRIPYLAFLAGKATPKLYWPEFKRKYKKESEMTDRKLGDKEREKLYRDHINRLKLPQSTRKADLITLLKEVPLQSLHREVDITALPQQVLSHLHFISLPASERDELVLKHISTLPPAPDGSEAVDEARRAEEDKKREERRRREKALADREHKVEEDRRRAEKEERWAKRDLREEERELRRAMDVGRNGIKTHL</sequence>
<evidence type="ECO:0000256" key="1">
    <source>
        <dbReference type="ARBA" id="ARBA00022737"/>
    </source>
</evidence>
<feature type="region of interest" description="Disordered" evidence="2">
    <location>
        <begin position="63"/>
        <end position="189"/>
    </location>
</feature>
<reference evidence="4" key="1">
    <citation type="journal article" date="2020" name="Stud. Mycol.">
        <title>101 Dothideomycetes genomes: a test case for predicting lifestyles and emergence of pathogens.</title>
        <authorList>
            <person name="Haridas S."/>
            <person name="Albert R."/>
            <person name="Binder M."/>
            <person name="Bloem J."/>
            <person name="Labutti K."/>
            <person name="Salamov A."/>
            <person name="Andreopoulos B."/>
            <person name="Baker S."/>
            <person name="Barry K."/>
            <person name="Bills G."/>
            <person name="Bluhm B."/>
            <person name="Cannon C."/>
            <person name="Castanera R."/>
            <person name="Culley D."/>
            <person name="Daum C."/>
            <person name="Ezra D."/>
            <person name="Gonzalez J."/>
            <person name="Henrissat B."/>
            <person name="Kuo A."/>
            <person name="Liang C."/>
            <person name="Lipzen A."/>
            <person name="Lutzoni F."/>
            <person name="Magnuson J."/>
            <person name="Mondo S."/>
            <person name="Nolan M."/>
            <person name="Ohm R."/>
            <person name="Pangilinan J."/>
            <person name="Park H.-J."/>
            <person name="Ramirez L."/>
            <person name="Alfaro M."/>
            <person name="Sun H."/>
            <person name="Tritt A."/>
            <person name="Yoshinaga Y."/>
            <person name="Zwiers L.-H."/>
            <person name="Turgeon B."/>
            <person name="Goodwin S."/>
            <person name="Spatafora J."/>
            <person name="Crous P."/>
            <person name="Grigoriev I."/>
        </authorList>
    </citation>
    <scope>NUCLEOTIDE SEQUENCE</scope>
    <source>
        <strain evidence="4">CBS 113389</strain>
    </source>
</reference>
<feature type="compositionally biased region" description="Polar residues" evidence="2">
    <location>
        <begin position="96"/>
        <end position="109"/>
    </location>
</feature>
<dbReference type="InterPro" id="IPR001202">
    <property type="entry name" value="WW_dom"/>
</dbReference>
<dbReference type="InterPro" id="IPR002713">
    <property type="entry name" value="FF_domain"/>
</dbReference>
<feature type="compositionally biased region" description="Acidic residues" evidence="2">
    <location>
        <begin position="110"/>
        <end position="127"/>
    </location>
</feature>
<accession>A0A6A6Q0C8</accession>
<evidence type="ECO:0000313" key="4">
    <source>
        <dbReference type="EMBL" id="KAF2485446.1"/>
    </source>
</evidence>
<name>A0A6A6Q0C8_9PEZI</name>
<protein>
    <recommendedName>
        <fullName evidence="3">WW domain-containing protein</fullName>
    </recommendedName>
</protein>
<feature type="domain" description="WW" evidence="3">
    <location>
        <begin position="16"/>
        <end position="49"/>
    </location>
</feature>
<dbReference type="SUPFAM" id="SSF51045">
    <property type="entry name" value="WW domain"/>
    <property type="match status" value="1"/>
</dbReference>
<keyword evidence="1" id="KW-0677">Repeat</keyword>
<feature type="compositionally biased region" description="Basic and acidic residues" evidence="2">
    <location>
        <begin position="409"/>
        <end position="431"/>
    </location>
</feature>
<dbReference type="Pfam" id="PF01846">
    <property type="entry name" value="FF"/>
    <property type="match status" value="1"/>
</dbReference>
<feature type="compositionally biased region" description="Basic and acidic residues" evidence="2">
    <location>
        <begin position="63"/>
        <end position="86"/>
    </location>
</feature>
<feature type="compositionally biased region" description="Acidic residues" evidence="2">
    <location>
        <begin position="146"/>
        <end position="155"/>
    </location>
</feature>
<organism evidence="4 5">
    <name type="scientific">Neohortaea acidophila</name>
    <dbReference type="NCBI Taxonomy" id="245834"/>
    <lineage>
        <taxon>Eukaryota</taxon>
        <taxon>Fungi</taxon>
        <taxon>Dikarya</taxon>
        <taxon>Ascomycota</taxon>
        <taxon>Pezizomycotina</taxon>
        <taxon>Dothideomycetes</taxon>
        <taxon>Dothideomycetidae</taxon>
        <taxon>Mycosphaerellales</taxon>
        <taxon>Teratosphaeriaceae</taxon>
        <taxon>Neohortaea</taxon>
    </lineage>
</organism>
<dbReference type="SUPFAM" id="SSF81698">
    <property type="entry name" value="FF domain"/>
    <property type="match status" value="1"/>
</dbReference>
<dbReference type="PROSITE" id="PS50020">
    <property type="entry name" value="WW_DOMAIN_2"/>
    <property type="match status" value="1"/>
</dbReference>
<feature type="non-terminal residue" evidence="4">
    <location>
        <position position="458"/>
    </location>
</feature>
<dbReference type="AlphaFoldDB" id="A0A6A6Q0C8"/>
<dbReference type="GO" id="GO:0070063">
    <property type="term" value="F:RNA polymerase binding"/>
    <property type="evidence" value="ECO:0007669"/>
    <property type="project" value="InterPro"/>
</dbReference>
<gene>
    <name evidence="4" type="ORF">BDY17DRAFT_237224</name>
</gene>
<dbReference type="PANTHER" id="PTHR15377">
    <property type="entry name" value="TRANSCRIPTION ELONGATION REGULATOR 1"/>
    <property type="match status" value="1"/>
</dbReference>